<dbReference type="Proteomes" id="UP000799771">
    <property type="component" value="Unassembled WGS sequence"/>
</dbReference>
<feature type="region of interest" description="Disordered" evidence="4">
    <location>
        <begin position="211"/>
        <end position="234"/>
    </location>
</feature>
<name>A0A6A6A5B4_9PLEO</name>
<evidence type="ECO:0000256" key="1">
    <source>
        <dbReference type="ARBA" id="ARBA00006484"/>
    </source>
</evidence>
<evidence type="ECO:0000313" key="5">
    <source>
        <dbReference type="EMBL" id="KAF2125958.1"/>
    </source>
</evidence>
<dbReference type="PANTHER" id="PTHR42760:SF115">
    <property type="entry name" value="3-OXOACYL-[ACYL-CARRIER-PROTEIN] REDUCTASE FABG"/>
    <property type="match status" value="1"/>
</dbReference>
<dbReference type="Gene3D" id="3.40.50.720">
    <property type="entry name" value="NAD(P)-binding Rossmann-like Domain"/>
    <property type="match status" value="1"/>
</dbReference>
<dbReference type="SUPFAM" id="SSF51735">
    <property type="entry name" value="NAD(P)-binding Rossmann-fold domains"/>
    <property type="match status" value="1"/>
</dbReference>
<feature type="region of interest" description="Disordered" evidence="4">
    <location>
        <begin position="283"/>
        <end position="305"/>
    </location>
</feature>
<comment type="similarity">
    <text evidence="1">Belongs to the short-chain dehydrogenases/reductases (SDR) family.</text>
</comment>
<dbReference type="GO" id="GO:0016616">
    <property type="term" value="F:oxidoreductase activity, acting on the CH-OH group of donors, NAD or NADP as acceptor"/>
    <property type="evidence" value="ECO:0007669"/>
    <property type="project" value="TreeGrafter"/>
</dbReference>
<organism evidence="5 6">
    <name type="scientific">Dothidotthia symphoricarpi CBS 119687</name>
    <dbReference type="NCBI Taxonomy" id="1392245"/>
    <lineage>
        <taxon>Eukaryota</taxon>
        <taxon>Fungi</taxon>
        <taxon>Dikarya</taxon>
        <taxon>Ascomycota</taxon>
        <taxon>Pezizomycotina</taxon>
        <taxon>Dothideomycetes</taxon>
        <taxon>Pleosporomycetidae</taxon>
        <taxon>Pleosporales</taxon>
        <taxon>Dothidotthiaceae</taxon>
        <taxon>Dothidotthia</taxon>
    </lineage>
</organism>
<sequence length="305" mass="32302">MSIIFSLKGKIAAITGAGGAIGTQTAISFAEAGASTILLSDVSREALDRLQKLLDSKPSCSATCFMYEVCDVSNDEQVAELLAKLDKHGGLDIMVNNAGVFPTDLDGDAVTVTARAWELTYKINVLGTWLGCKHAILSMRRFRKQSGSVINLSSVAGLIGSATSQLAYTASKGAVIAMTRELGIVHAREGFRFNSLCPGPLDSPMLQDFLESEDDSKGSSASITEPTKGQTARRLRREVHLPQGRWGTPLEVAGAAVFLASDASSFVNSTELVVDGGLTKAFVTPEGEPHHSSLSRRQPGTNSNL</sequence>
<feature type="compositionally biased region" description="Polar residues" evidence="4">
    <location>
        <begin position="218"/>
        <end position="230"/>
    </location>
</feature>
<evidence type="ECO:0000313" key="6">
    <source>
        <dbReference type="Proteomes" id="UP000799771"/>
    </source>
</evidence>
<dbReference type="OrthoDB" id="417891at2759"/>
<dbReference type="AlphaFoldDB" id="A0A6A6A5B4"/>
<dbReference type="PRINTS" id="PR00080">
    <property type="entry name" value="SDRFAMILY"/>
</dbReference>
<dbReference type="FunFam" id="3.40.50.720:FF:000084">
    <property type="entry name" value="Short-chain dehydrogenase reductase"/>
    <property type="match status" value="1"/>
</dbReference>
<dbReference type="PRINTS" id="PR00081">
    <property type="entry name" value="GDHRDH"/>
</dbReference>
<reference evidence="5" key="1">
    <citation type="journal article" date="2020" name="Stud. Mycol.">
        <title>101 Dothideomycetes genomes: a test case for predicting lifestyles and emergence of pathogens.</title>
        <authorList>
            <person name="Haridas S."/>
            <person name="Albert R."/>
            <person name="Binder M."/>
            <person name="Bloem J."/>
            <person name="Labutti K."/>
            <person name="Salamov A."/>
            <person name="Andreopoulos B."/>
            <person name="Baker S."/>
            <person name="Barry K."/>
            <person name="Bills G."/>
            <person name="Bluhm B."/>
            <person name="Cannon C."/>
            <person name="Castanera R."/>
            <person name="Culley D."/>
            <person name="Daum C."/>
            <person name="Ezra D."/>
            <person name="Gonzalez J."/>
            <person name="Henrissat B."/>
            <person name="Kuo A."/>
            <person name="Liang C."/>
            <person name="Lipzen A."/>
            <person name="Lutzoni F."/>
            <person name="Magnuson J."/>
            <person name="Mondo S."/>
            <person name="Nolan M."/>
            <person name="Ohm R."/>
            <person name="Pangilinan J."/>
            <person name="Park H.-J."/>
            <person name="Ramirez L."/>
            <person name="Alfaro M."/>
            <person name="Sun H."/>
            <person name="Tritt A."/>
            <person name="Yoshinaga Y."/>
            <person name="Zwiers L.-H."/>
            <person name="Turgeon B."/>
            <person name="Goodwin S."/>
            <person name="Spatafora J."/>
            <person name="Crous P."/>
            <person name="Grigoriev I."/>
        </authorList>
    </citation>
    <scope>NUCLEOTIDE SEQUENCE</scope>
    <source>
        <strain evidence="5">CBS 119687</strain>
    </source>
</reference>
<accession>A0A6A6A5B4</accession>
<keyword evidence="6" id="KW-1185">Reference proteome</keyword>
<dbReference type="CDD" id="cd05233">
    <property type="entry name" value="SDR_c"/>
    <property type="match status" value="1"/>
</dbReference>
<gene>
    <name evidence="5" type="ORF">P153DRAFT_425197</name>
</gene>
<dbReference type="GeneID" id="54412958"/>
<dbReference type="InterPro" id="IPR020904">
    <property type="entry name" value="Sc_DH/Rdtase_CS"/>
</dbReference>
<dbReference type="RefSeq" id="XP_033520350.1">
    <property type="nucleotide sequence ID" value="XM_033672526.1"/>
</dbReference>
<dbReference type="InterPro" id="IPR036291">
    <property type="entry name" value="NAD(P)-bd_dom_sf"/>
</dbReference>
<dbReference type="PROSITE" id="PS00061">
    <property type="entry name" value="ADH_SHORT"/>
    <property type="match status" value="1"/>
</dbReference>
<dbReference type="InterPro" id="IPR002347">
    <property type="entry name" value="SDR_fam"/>
</dbReference>
<proteinExistence type="inferred from homology"/>
<keyword evidence="3" id="KW-0560">Oxidoreductase</keyword>
<dbReference type="EMBL" id="ML977514">
    <property type="protein sequence ID" value="KAF2125958.1"/>
    <property type="molecule type" value="Genomic_DNA"/>
</dbReference>
<dbReference type="PANTHER" id="PTHR42760">
    <property type="entry name" value="SHORT-CHAIN DEHYDROGENASES/REDUCTASES FAMILY MEMBER"/>
    <property type="match status" value="1"/>
</dbReference>
<feature type="compositionally biased region" description="Polar residues" evidence="4">
    <location>
        <begin position="295"/>
        <end position="305"/>
    </location>
</feature>
<keyword evidence="2" id="KW-0521">NADP</keyword>
<evidence type="ECO:0000256" key="2">
    <source>
        <dbReference type="ARBA" id="ARBA00022857"/>
    </source>
</evidence>
<evidence type="ECO:0000256" key="3">
    <source>
        <dbReference type="ARBA" id="ARBA00023002"/>
    </source>
</evidence>
<evidence type="ECO:0000256" key="4">
    <source>
        <dbReference type="SAM" id="MobiDB-lite"/>
    </source>
</evidence>
<dbReference type="Pfam" id="PF13561">
    <property type="entry name" value="adh_short_C2"/>
    <property type="match status" value="1"/>
</dbReference>
<protein>
    <submittedName>
        <fullName evidence="5">Sorbose reductase SOU1</fullName>
    </submittedName>
</protein>